<reference evidence="1 2" key="1">
    <citation type="submission" date="2020-08" db="EMBL/GenBank/DDBJ databases">
        <title>Sequencing the genomes of 1000 actinobacteria strains.</title>
        <authorList>
            <person name="Klenk H.-P."/>
        </authorList>
    </citation>
    <scope>NUCLEOTIDE SEQUENCE [LARGE SCALE GENOMIC DNA]</scope>
    <source>
        <strain evidence="1 2">DSM 45809</strain>
    </source>
</reference>
<dbReference type="Proteomes" id="UP000546162">
    <property type="component" value="Unassembled WGS sequence"/>
</dbReference>
<dbReference type="AlphaFoldDB" id="A0A7W7M762"/>
<evidence type="ECO:0000313" key="2">
    <source>
        <dbReference type="Proteomes" id="UP000546162"/>
    </source>
</evidence>
<dbReference type="Pfam" id="PF09957">
    <property type="entry name" value="VapB_antitoxin"/>
    <property type="match status" value="1"/>
</dbReference>
<comment type="caution">
    <text evidence="1">The sequence shown here is derived from an EMBL/GenBank/DDBJ whole genome shotgun (WGS) entry which is preliminary data.</text>
</comment>
<dbReference type="RefSeq" id="WP_203758779.1">
    <property type="nucleotide sequence ID" value="NZ_BAABFG010000001.1"/>
</dbReference>
<gene>
    <name evidence="1" type="ORF">BJY16_002944</name>
</gene>
<dbReference type="InterPro" id="IPR019239">
    <property type="entry name" value="VapB_antitoxin"/>
</dbReference>
<sequence length="73" mass="8283">MEAKIENVQLNLDDETLIEAAKILGTRNAADTVNAALREIVDIRKRVEAMEKLAEMGARGDFDEFLDKSTYRR</sequence>
<accession>A0A7W7M762</accession>
<name>A0A7W7M762_9ACTN</name>
<protein>
    <submittedName>
        <fullName evidence="1">Arc/MetJ family transcription regulator</fullName>
    </submittedName>
</protein>
<keyword evidence="2" id="KW-1185">Reference proteome</keyword>
<evidence type="ECO:0000313" key="1">
    <source>
        <dbReference type="EMBL" id="MBB4739485.1"/>
    </source>
</evidence>
<proteinExistence type="predicted"/>
<organism evidence="1 2">
    <name type="scientific">Actinoplanes octamycinicus</name>
    <dbReference type="NCBI Taxonomy" id="135948"/>
    <lineage>
        <taxon>Bacteria</taxon>
        <taxon>Bacillati</taxon>
        <taxon>Actinomycetota</taxon>
        <taxon>Actinomycetes</taxon>
        <taxon>Micromonosporales</taxon>
        <taxon>Micromonosporaceae</taxon>
        <taxon>Actinoplanes</taxon>
    </lineage>
</organism>
<dbReference type="EMBL" id="JACHNB010000001">
    <property type="protein sequence ID" value="MBB4739485.1"/>
    <property type="molecule type" value="Genomic_DNA"/>
</dbReference>